<dbReference type="AlphaFoldDB" id="A0AAI8FMZ9"/>
<dbReference type="EMBL" id="CP008726">
    <property type="protein sequence ID" value="AIO66350.1"/>
    <property type="molecule type" value="Genomic_DNA"/>
</dbReference>
<accession>A0AAI8FMZ9</accession>
<sequence length="87" mass="9596">MSSSFANLCVEVLKAKQSNVHVCYVSAQVGFGTPIYVEVKLRKEVFRTAPVLGDFVNEVDSLIKEKTGVAARIRCFSYENGSIHAKN</sequence>
<gene>
    <name evidence="1" type="ORF">DM82_1831</name>
</gene>
<proteinExistence type="predicted"/>
<reference evidence="1 2" key="1">
    <citation type="submission" date="2014-06" db="EMBL/GenBank/DDBJ databases">
        <authorList>
            <person name="Bishop-Lilly K.A."/>
            <person name="Broomall S.M."/>
            <person name="Chain P.S."/>
            <person name="Chertkov O."/>
            <person name="Coyne S.R."/>
            <person name="Daligault H.E."/>
            <person name="Davenport K.W."/>
            <person name="Erkkila T."/>
            <person name="Frey K.G."/>
            <person name="Gibbons H.S."/>
            <person name="Gu W."/>
            <person name="Jaissle J."/>
            <person name="Johnson S.L."/>
            <person name="Koroleva G.I."/>
            <person name="Ladner J.T."/>
            <person name="Lo C.-C."/>
            <person name="Minogue T.D."/>
            <person name="Munk C."/>
            <person name="Palacios G.F."/>
            <person name="Redden C.L."/>
            <person name="Rosenzweig C.N."/>
            <person name="Scholz M.B."/>
            <person name="Teshima H."/>
            <person name="Xu Y."/>
        </authorList>
    </citation>
    <scope>NUCLEOTIDE SEQUENCE [LARGE SCALE GENOMIC DNA]</scope>
    <source>
        <strain evidence="1 2">EO147</strain>
    </source>
</reference>
<dbReference type="KEGG" id="bok:DM82_1831"/>
<dbReference type="Proteomes" id="UP000029424">
    <property type="component" value="Chromosome 1"/>
</dbReference>
<evidence type="ECO:0000313" key="1">
    <source>
        <dbReference type="EMBL" id="AIO66350.1"/>
    </source>
</evidence>
<keyword evidence="2" id="KW-1185">Reference proteome</keyword>
<evidence type="ECO:0000313" key="2">
    <source>
        <dbReference type="Proteomes" id="UP000029424"/>
    </source>
</evidence>
<protein>
    <submittedName>
        <fullName evidence="1">Uncharacterized protein</fullName>
    </submittedName>
</protein>
<organism evidence="1 2">
    <name type="scientific">Burkholderia oklahomensis</name>
    <dbReference type="NCBI Taxonomy" id="342113"/>
    <lineage>
        <taxon>Bacteria</taxon>
        <taxon>Pseudomonadati</taxon>
        <taxon>Pseudomonadota</taxon>
        <taxon>Betaproteobacteria</taxon>
        <taxon>Burkholderiales</taxon>
        <taxon>Burkholderiaceae</taxon>
        <taxon>Burkholderia</taxon>
        <taxon>pseudomallei group</taxon>
    </lineage>
</organism>
<name>A0AAI8FMZ9_9BURK</name>